<dbReference type="PRINTS" id="PR00969">
    <property type="entry name" value="CHAPERONPILI"/>
</dbReference>
<evidence type="ECO:0000256" key="7">
    <source>
        <dbReference type="SAM" id="SignalP"/>
    </source>
</evidence>
<keyword evidence="11" id="KW-1185">Reference proteome</keyword>
<evidence type="ECO:0000256" key="1">
    <source>
        <dbReference type="ARBA" id="ARBA00004418"/>
    </source>
</evidence>
<dbReference type="InterPro" id="IPR013783">
    <property type="entry name" value="Ig-like_fold"/>
</dbReference>
<dbReference type="EMBL" id="FUXP01000011">
    <property type="protein sequence ID" value="SKA19986.1"/>
    <property type="molecule type" value="Genomic_DNA"/>
</dbReference>
<keyword evidence="5" id="KW-0574">Periplasm</keyword>
<evidence type="ECO:0000313" key="11">
    <source>
        <dbReference type="Proteomes" id="UP000190061"/>
    </source>
</evidence>
<dbReference type="Proteomes" id="UP000190061">
    <property type="component" value="Unassembled WGS sequence"/>
</dbReference>
<dbReference type="SUPFAM" id="SSF49584">
    <property type="entry name" value="Periplasmic chaperone C-domain"/>
    <property type="match status" value="1"/>
</dbReference>
<dbReference type="InterPro" id="IPR008962">
    <property type="entry name" value="PapD-like_sf"/>
</dbReference>
<feature type="chain" id="PRO_5013363923" evidence="7">
    <location>
        <begin position="25"/>
        <end position="239"/>
    </location>
</feature>
<gene>
    <name evidence="10" type="ORF">SAMN02745674_02397</name>
</gene>
<dbReference type="RefSeq" id="WP_078758944.1">
    <property type="nucleotide sequence ID" value="NZ_FUXP01000011.1"/>
</dbReference>
<evidence type="ECO:0000259" key="8">
    <source>
        <dbReference type="Pfam" id="PF00345"/>
    </source>
</evidence>
<dbReference type="OrthoDB" id="9131059at2"/>
<dbReference type="SUPFAM" id="SSF49354">
    <property type="entry name" value="PapD-like"/>
    <property type="match status" value="1"/>
</dbReference>
<evidence type="ECO:0000256" key="5">
    <source>
        <dbReference type="ARBA" id="ARBA00022764"/>
    </source>
</evidence>
<dbReference type="Gene3D" id="2.60.40.10">
    <property type="entry name" value="Immunoglobulins"/>
    <property type="match status" value="2"/>
</dbReference>
<keyword evidence="6" id="KW-0143">Chaperone</keyword>
<protein>
    <submittedName>
        <fullName evidence="10">Pili assembly chaperone PapD, C-terminal domain</fullName>
    </submittedName>
</protein>
<feature type="domain" description="Pili assembly chaperone N-terminal" evidence="8">
    <location>
        <begin position="25"/>
        <end position="147"/>
    </location>
</feature>
<dbReference type="Pfam" id="PF02753">
    <property type="entry name" value="PapD_C"/>
    <property type="match status" value="1"/>
</dbReference>
<keyword evidence="3" id="KW-1029">Fimbrium biogenesis</keyword>
<proteinExistence type="inferred from homology"/>
<dbReference type="Pfam" id="PF00345">
    <property type="entry name" value="PapD_N"/>
    <property type="match status" value="1"/>
</dbReference>
<keyword evidence="4 7" id="KW-0732">Signal</keyword>
<dbReference type="STRING" id="1122188.SAMN02745674_02397"/>
<evidence type="ECO:0000313" key="10">
    <source>
        <dbReference type="EMBL" id="SKA19986.1"/>
    </source>
</evidence>
<dbReference type="FunFam" id="2.60.40.10:FF:000458">
    <property type="entry name" value="Molecular chaperone FimC"/>
    <property type="match status" value="1"/>
</dbReference>
<dbReference type="PANTHER" id="PTHR30251">
    <property type="entry name" value="PILUS ASSEMBLY CHAPERONE"/>
    <property type="match status" value="1"/>
</dbReference>
<evidence type="ECO:0000256" key="2">
    <source>
        <dbReference type="ARBA" id="ARBA00007399"/>
    </source>
</evidence>
<evidence type="ECO:0000256" key="3">
    <source>
        <dbReference type="ARBA" id="ARBA00022558"/>
    </source>
</evidence>
<dbReference type="InterPro" id="IPR001829">
    <property type="entry name" value="Pili_assmbl_chaperone_bac"/>
</dbReference>
<dbReference type="PANTHER" id="PTHR30251:SF2">
    <property type="entry name" value="FIMBRIAL CHAPERONE YADV-RELATED"/>
    <property type="match status" value="1"/>
</dbReference>
<reference evidence="10 11" key="1">
    <citation type="submission" date="2017-02" db="EMBL/GenBank/DDBJ databases">
        <authorList>
            <person name="Peterson S.W."/>
        </authorList>
    </citation>
    <scope>NUCLEOTIDE SEQUENCE [LARGE SCALE GENOMIC DNA]</scope>
    <source>
        <strain evidence="10 11">DSM 21749</strain>
    </source>
</reference>
<feature type="signal peptide" evidence="7">
    <location>
        <begin position="1"/>
        <end position="24"/>
    </location>
</feature>
<dbReference type="GO" id="GO:0071555">
    <property type="term" value="P:cell wall organization"/>
    <property type="evidence" value="ECO:0007669"/>
    <property type="project" value="InterPro"/>
</dbReference>
<evidence type="ECO:0000259" key="9">
    <source>
        <dbReference type="Pfam" id="PF02753"/>
    </source>
</evidence>
<comment type="similarity">
    <text evidence="2">Belongs to the periplasmic pilus chaperone family.</text>
</comment>
<dbReference type="InterPro" id="IPR050643">
    <property type="entry name" value="Periplasmic_pilus_chap"/>
</dbReference>
<sequence length="239" mass="25513">MTHFPARALLAATLLLTCIAPALAGVIINGTRVVYPAQAREVTVQLTNTGDSPALVQAWIDSGDPDQAPEDSAAPFLITPPISRIEPARGQALRIIFAGEALPPQRESVYWLNVLEVPPAPEAGAEQNYLQVAFRSRVKLFYRPQGLPGTANEAPAALQWRREGGALQVSNPTPFHVTVVELRALGADGTALATLEERGRMLAPGEKARWAVDGAVRQVAFTTVNDYGGRAEYTSAVGP</sequence>
<evidence type="ECO:0000256" key="6">
    <source>
        <dbReference type="ARBA" id="ARBA00023186"/>
    </source>
</evidence>
<evidence type="ECO:0000256" key="4">
    <source>
        <dbReference type="ARBA" id="ARBA00022729"/>
    </source>
</evidence>
<feature type="domain" description="Pili assembly chaperone C-terminal" evidence="9">
    <location>
        <begin position="169"/>
        <end position="230"/>
    </location>
</feature>
<comment type="subcellular location">
    <subcellularLocation>
        <location evidence="1">Periplasm</location>
    </subcellularLocation>
</comment>
<dbReference type="InterPro" id="IPR016148">
    <property type="entry name" value="Pili_assmbl_chaperone_C"/>
</dbReference>
<dbReference type="InterPro" id="IPR036316">
    <property type="entry name" value="Pili_assmbl_chap_C_dom_sf"/>
</dbReference>
<dbReference type="InterPro" id="IPR016147">
    <property type="entry name" value="Pili_assmbl_chaperone_N"/>
</dbReference>
<dbReference type="GO" id="GO:0030288">
    <property type="term" value="C:outer membrane-bounded periplasmic space"/>
    <property type="evidence" value="ECO:0007669"/>
    <property type="project" value="InterPro"/>
</dbReference>
<dbReference type="AlphaFoldDB" id="A0A1T4RVT5"/>
<accession>A0A1T4RVT5</accession>
<organism evidence="10 11">
    <name type="scientific">Lysobacter spongiicola DSM 21749</name>
    <dbReference type="NCBI Taxonomy" id="1122188"/>
    <lineage>
        <taxon>Bacteria</taxon>
        <taxon>Pseudomonadati</taxon>
        <taxon>Pseudomonadota</taxon>
        <taxon>Gammaproteobacteria</taxon>
        <taxon>Lysobacterales</taxon>
        <taxon>Lysobacteraceae</taxon>
        <taxon>Novilysobacter</taxon>
    </lineage>
</organism>
<name>A0A1T4RVT5_9GAMM</name>